<reference evidence="3" key="1">
    <citation type="submission" date="2016-10" db="EMBL/GenBank/DDBJ databases">
        <authorList>
            <person name="Varghese N."/>
            <person name="Submissions S."/>
        </authorList>
    </citation>
    <scope>NUCLEOTIDE SEQUENCE [LARGE SCALE GENOMIC DNA]</scope>
    <source>
        <strain evidence="3">CGMCC 1.9230</strain>
    </source>
</reference>
<keyword evidence="1" id="KW-0812">Transmembrane</keyword>
<dbReference type="Proteomes" id="UP000236737">
    <property type="component" value="Unassembled WGS sequence"/>
</dbReference>
<evidence type="ECO:0000313" key="2">
    <source>
        <dbReference type="EMBL" id="SEG36184.1"/>
    </source>
</evidence>
<feature type="transmembrane region" description="Helical" evidence="1">
    <location>
        <begin position="47"/>
        <end position="64"/>
    </location>
</feature>
<sequence length="70" mass="7924">MKKIAIFISYHTILLFALFFTNSIIAIPLMPPPPPGLEEPPSVNIDLYMIPMVIVGIIFAFFFIKKNTNI</sequence>
<keyword evidence="1" id="KW-1133">Transmembrane helix</keyword>
<organism evidence="2 3">
    <name type="scientific">Flavobacterium urumqiense</name>
    <dbReference type="NCBI Taxonomy" id="935224"/>
    <lineage>
        <taxon>Bacteria</taxon>
        <taxon>Pseudomonadati</taxon>
        <taxon>Bacteroidota</taxon>
        <taxon>Flavobacteriia</taxon>
        <taxon>Flavobacteriales</taxon>
        <taxon>Flavobacteriaceae</taxon>
        <taxon>Flavobacterium</taxon>
    </lineage>
</organism>
<protein>
    <submittedName>
        <fullName evidence="2">Uncharacterized protein</fullName>
    </submittedName>
</protein>
<accession>A0A1H5ZJK7</accession>
<name>A0A1H5ZJK7_9FLAO</name>
<proteinExistence type="predicted"/>
<evidence type="ECO:0000313" key="3">
    <source>
        <dbReference type="Proteomes" id="UP000236737"/>
    </source>
</evidence>
<keyword evidence="3" id="KW-1185">Reference proteome</keyword>
<keyword evidence="1" id="KW-0472">Membrane</keyword>
<dbReference type="AlphaFoldDB" id="A0A1H5ZJK7"/>
<feature type="transmembrane region" description="Helical" evidence="1">
    <location>
        <begin position="7"/>
        <end position="27"/>
    </location>
</feature>
<dbReference type="EMBL" id="FNVP01000010">
    <property type="protein sequence ID" value="SEG36184.1"/>
    <property type="molecule type" value="Genomic_DNA"/>
</dbReference>
<gene>
    <name evidence="2" type="ORF">SAMN04488130_11087</name>
</gene>
<evidence type="ECO:0000256" key="1">
    <source>
        <dbReference type="SAM" id="Phobius"/>
    </source>
</evidence>